<proteinExistence type="predicted"/>
<dbReference type="EMBL" id="JBGNUJ010000004">
    <property type="protein sequence ID" value="KAL3960634.1"/>
    <property type="molecule type" value="Genomic_DNA"/>
</dbReference>
<evidence type="ECO:0000313" key="2">
    <source>
        <dbReference type="Proteomes" id="UP001638806"/>
    </source>
</evidence>
<dbReference type="Proteomes" id="UP001638806">
    <property type="component" value="Unassembled WGS sequence"/>
</dbReference>
<keyword evidence="2" id="KW-1185">Reference proteome</keyword>
<sequence length="276" mass="30943">MQGFHEADQDQLPSDLISSQRARPNRQSSLGATIDRDRPLGKASQFKPSPRRGTVSWHGSTKSGESKECVVPYFVAGQTQLAQPVEPPDHSNRDQFVPFIFVFRGRRQQTRWSPGCAFMKGHWRPSRPTQARQEPLSAGHTGAPNRCIENLFPTSRREDPDGTKFRFIFCSSKYAEKTKKSFPFVNDPRRYVTDAEKGLCEVADANKAKFEAYILRPASFYVSDMPSSQPTTPTKKLVGGHSTSTIDTSQVGKAMVAVALDGWKDRIVENDFLVKM</sequence>
<organism evidence="1 2">
    <name type="scientific">Purpureocillium lilacinum</name>
    <name type="common">Paecilomyces lilacinus</name>
    <dbReference type="NCBI Taxonomy" id="33203"/>
    <lineage>
        <taxon>Eukaryota</taxon>
        <taxon>Fungi</taxon>
        <taxon>Dikarya</taxon>
        <taxon>Ascomycota</taxon>
        <taxon>Pezizomycotina</taxon>
        <taxon>Sordariomycetes</taxon>
        <taxon>Hypocreomycetidae</taxon>
        <taxon>Hypocreales</taxon>
        <taxon>Ophiocordycipitaceae</taxon>
        <taxon>Purpureocillium</taxon>
    </lineage>
</organism>
<name>A0ACC4DWC5_PURLI</name>
<protein>
    <submittedName>
        <fullName evidence="1">Uncharacterized protein</fullName>
    </submittedName>
</protein>
<comment type="caution">
    <text evidence="1">The sequence shown here is derived from an EMBL/GenBank/DDBJ whole genome shotgun (WGS) entry which is preliminary data.</text>
</comment>
<accession>A0ACC4DWC5</accession>
<evidence type="ECO:0000313" key="1">
    <source>
        <dbReference type="EMBL" id="KAL3960634.1"/>
    </source>
</evidence>
<gene>
    <name evidence="1" type="ORF">ACCO45_005751</name>
</gene>
<reference evidence="1" key="1">
    <citation type="submission" date="2024-12" db="EMBL/GenBank/DDBJ databases">
        <title>Comparative genomics and development of molecular markers within Purpureocillium lilacinum and among Purpureocillium species.</title>
        <authorList>
            <person name="Yeh Z.-Y."/>
            <person name="Ni N.-T."/>
            <person name="Lo P.-H."/>
            <person name="Mushyakhwo K."/>
            <person name="Lin C.-F."/>
            <person name="Nai Y.-S."/>
        </authorList>
    </citation>
    <scope>NUCLEOTIDE SEQUENCE</scope>
    <source>
        <strain evidence="1">NCHU-NPUST-175</strain>
    </source>
</reference>